<feature type="transmembrane region" description="Helical" evidence="7">
    <location>
        <begin position="153"/>
        <end position="169"/>
    </location>
</feature>
<feature type="transmembrane region" description="Helical" evidence="7">
    <location>
        <begin position="68"/>
        <end position="87"/>
    </location>
</feature>
<feature type="domain" description="Glycine transporter" evidence="8">
    <location>
        <begin position="96"/>
        <end position="169"/>
    </location>
</feature>
<keyword evidence="3" id="KW-1003">Cell membrane</keyword>
<comment type="similarity">
    <text evidence="2">Belongs to the UPF0126 family.</text>
</comment>
<feature type="transmembrane region" description="Helical" evidence="7">
    <location>
        <begin position="35"/>
        <end position="56"/>
    </location>
</feature>
<evidence type="ECO:0000256" key="4">
    <source>
        <dbReference type="ARBA" id="ARBA00022692"/>
    </source>
</evidence>
<keyword evidence="4 7" id="KW-0812">Transmembrane</keyword>
<dbReference type="GO" id="GO:0005886">
    <property type="term" value="C:plasma membrane"/>
    <property type="evidence" value="ECO:0007669"/>
    <property type="project" value="UniProtKB-SubCell"/>
</dbReference>
<dbReference type="InterPro" id="IPR005115">
    <property type="entry name" value="Gly_transporter"/>
</dbReference>
<accession>A0A543DRA4</accession>
<feature type="transmembrane region" description="Helical" evidence="7">
    <location>
        <begin position="121"/>
        <end position="141"/>
    </location>
</feature>
<organism evidence="9 10">
    <name type="scientific">Pseudonocardia kunmingensis</name>
    <dbReference type="NCBI Taxonomy" id="630975"/>
    <lineage>
        <taxon>Bacteria</taxon>
        <taxon>Bacillati</taxon>
        <taxon>Actinomycetota</taxon>
        <taxon>Actinomycetes</taxon>
        <taxon>Pseudonocardiales</taxon>
        <taxon>Pseudonocardiaceae</taxon>
        <taxon>Pseudonocardia</taxon>
    </lineage>
</organism>
<evidence type="ECO:0000256" key="2">
    <source>
        <dbReference type="ARBA" id="ARBA00008193"/>
    </source>
</evidence>
<evidence type="ECO:0000256" key="6">
    <source>
        <dbReference type="ARBA" id="ARBA00023136"/>
    </source>
</evidence>
<keyword evidence="5 7" id="KW-1133">Transmembrane helix</keyword>
<gene>
    <name evidence="9" type="ORF">FB558_4426</name>
</gene>
<dbReference type="Proteomes" id="UP000315677">
    <property type="component" value="Unassembled WGS sequence"/>
</dbReference>
<dbReference type="AlphaFoldDB" id="A0A543DRA4"/>
<dbReference type="PANTHER" id="PTHR30506:SF3">
    <property type="entry name" value="UPF0126 INNER MEMBRANE PROTEIN YADS-RELATED"/>
    <property type="match status" value="1"/>
</dbReference>
<feature type="transmembrane region" description="Helical" evidence="7">
    <location>
        <begin position="94"/>
        <end position="115"/>
    </location>
</feature>
<dbReference type="Pfam" id="PF03458">
    <property type="entry name" value="Gly_transporter"/>
    <property type="match status" value="2"/>
</dbReference>
<reference evidence="9 10" key="1">
    <citation type="submission" date="2019-06" db="EMBL/GenBank/DDBJ databases">
        <title>Sequencing the genomes of 1000 actinobacteria strains.</title>
        <authorList>
            <person name="Klenk H.-P."/>
        </authorList>
    </citation>
    <scope>NUCLEOTIDE SEQUENCE [LARGE SCALE GENOMIC DNA]</scope>
    <source>
        <strain evidence="9 10">DSM 45301</strain>
    </source>
</reference>
<keyword evidence="10" id="KW-1185">Reference proteome</keyword>
<feature type="domain" description="Glycine transporter" evidence="8">
    <location>
        <begin position="10"/>
        <end position="84"/>
    </location>
</feature>
<dbReference type="EMBL" id="VFPA01000002">
    <property type="protein sequence ID" value="TQM11853.1"/>
    <property type="molecule type" value="Genomic_DNA"/>
</dbReference>
<evidence type="ECO:0000256" key="5">
    <source>
        <dbReference type="ARBA" id="ARBA00022989"/>
    </source>
</evidence>
<protein>
    <submittedName>
        <fullName evidence="9">Putative membrane protein YeiH</fullName>
    </submittedName>
</protein>
<keyword evidence="6 7" id="KW-0472">Membrane</keyword>
<evidence type="ECO:0000313" key="10">
    <source>
        <dbReference type="Proteomes" id="UP000315677"/>
    </source>
</evidence>
<evidence type="ECO:0000256" key="7">
    <source>
        <dbReference type="SAM" id="Phobius"/>
    </source>
</evidence>
<proteinExistence type="inferred from homology"/>
<evidence type="ECO:0000256" key="3">
    <source>
        <dbReference type="ARBA" id="ARBA00022475"/>
    </source>
</evidence>
<dbReference type="PANTHER" id="PTHR30506">
    <property type="entry name" value="INNER MEMBRANE PROTEIN"/>
    <property type="match status" value="1"/>
</dbReference>
<evidence type="ECO:0000259" key="8">
    <source>
        <dbReference type="Pfam" id="PF03458"/>
    </source>
</evidence>
<sequence>MSALTPVLQVLDLVGVFAFATSGALVAVRRDFDLVGMLVLAGVTALGGGIVRDLVIGAVPPAAFTEPGYVVVPAVAVLLTFVAHRLVERLGRAVLVLDAVGLGLFSVAGALKALAHGLGPVQAVVLGVVTAIGGGILRDVVAGEPPAVLRRDSELYAVPAALAATLAVIGDRLQLDEGWNAAVALAVGFVVRLLAVRFHWRAPRARRVRHGQGRDRA</sequence>
<comment type="subcellular location">
    <subcellularLocation>
        <location evidence="1">Cell membrane</location>
        <topology evidence="1">Multi-pass membrane protein</topology>
    </subcellularLocation>
</comment>
<feature type="transmembrane region" description="Helical" evidence="7">
    <location>
        <begin position="6"/>
        <end position="28"/>
    </location>
</feature>
<evidence type="ECO:0000256" key="1">
    <source>
        <dbReference type="ARBA" id="ARBA00004651"/>
    </source>
</evidence>
<name>A0A543DRA4_9PSEU</name>
<comment type="caution">
    <text evidence="9">The sequence shown here is derived from an EMBL/GenBank/DDBJ whole genome shotgun (WGS) entry which is preliminary data.</text>
</comment>
<evidence type="ECO:0000313" key="9">
    <source>
        <dbReference type="EMBL" id="TQM11853.1"/>
    </source>
</evidence>
<dbReference type="RefSeq" id="WP_246106659.1">
    <property type="nucleotide sequence ID" value="NZ_VFPA01000002.1"/>
</dbReference>
<feature type="transmembrane region" description="Helical" evidence="7">
    <location>
        <begin position="181"/>
        <end position="200"/>
    </location>
</feature>